<organism evidence="1 2">
    <name type="scientific">Methylobacterium gregans</name>
    <dbReference type="NCBI Taxonomy" id="374424"/>
    <lineage>
        <taxon>Bacteria</taxon>
        <taxon>Pseudomonadati</taxon>
        <taxon>Pseudomonadota</taxon>
        <taxon>Alphaproteobacteria</taxon>
        <taxon>Hyphomicrobiales</taxon>
        <taxon>Methylobacteriaceae</taxon>
        <taxon>Methylobacterium</taxon>
    </lineage>
</organism>
<name>A0AA37HQ53_9HYPH</name>
<dbReference type="EMBL" id="BPQM01000064">
    <property type="protein sequence ID" value="GJD79580.1"/>
    <property type="molecule type" value="Genomic_DNA"/>
</dbReference>
<keyword evidence="2" id="KW-1185">Reference proteome</keyword>
<dbReference type="AlphaFoldDB" id="A0AA37HQ53"/>
<reference evidence="1" key="1">
    <citation type="journal article" date="2016" name="Front. Microbiol.">
        <title>Genome Sequence of the Piezophilic, Mesophilic Sulfate-Reducing Bacterium Desulfovibrio indicus J2T.</title>
        <authorList>
            <person name="Cao J."/>
            <person name="Maignien L."/>
            <person name="Shao Z."/>
            <person name="Alain K."/>
            <person name="Jebbar M."/>
        </authorList>
    </citation>
    <scope>NUCLEOTIDE SEQUENCE</scope>
    <source>
        <strain evidence="1">NBRC 103626</strain>
    </source>
</reference>
<evidence type="ECO:0000313" key="1">
    <source>
        <dbReference type="EMBL" id="GJD79580.1"/>
    </source>
</evidence>
<reference evidence="1" key="2">
    <citation type="submission" date="2021-08" db="EMBL/GenBank/DDBJ databases">
        <authorList>
            <person name="Tani A."/>
            <person name="Ola A."/>
            <person name="Ogura Y."/>
            <person name="Katsura K."/>
            <person name="Hayashi T."/>
        </authorList>
    </citation>
    <scope>NUCLEOTIDE SEQUENCE</scope>
    <source>
        <strain evidence="1">NBRC 103626</strain>
    </source>
</reference>
<sequence length="167" mass="19514">MPTIRRPSWRPRTIHGHRLESLKTHDQTQIMCDPQFQQGNLTEQAREFLLKLSMTAWLIRSPEDKIQVATLIKIDGHNATNTRLLESIDYWPEPLALTPETRNDPKNPDGYIYHGLWHISFVDGKVRSYTNGSCDDLWIDVSHYLEKREFWRGIPSEDKEAFAAIEL</sequence>
<dbReference type="Proteomes" id="UP001055108">
    <property type="component" value="Unassembled WGS sequence"/>
</dbReference>
<accession>A0AA37HQ53</accession>
<proteinExistence type="predicted"/>
<comment type="caution">
    <text evidence="1">The sequence shown here is derived from an EMBL/GenBank/DDBJ whole genome shotgun (WGS) entry which is preliminary data.</text>
</comment>
<protein>
    <submittedName>
        <fullName evidence="1">Uncharacterized protein</fullName>
    </submittedName>
</protein>
<gene>
    <name evidence="1" type="ORF">NBEOAGPD_2809</name>
</gene>
<evidence type="ECO:0000313" key="2">
    <source>
        <dbReference type="Proteomes" id="UP001055108"/>
    </source>
</evidence>